<dbReference type="Gene3D" id="3.40.50.300">
    <property type="entry name" value="P-loop containing nucleotide triphosphate hydrolases"/>
    <property type="match status" value="1"/>
</dbReference>
<dbReference type="RefSeq" id="WP_110270515.1">
    <property type="nucleotide sequence ID" value="NZ_CP029289.2"/>
</dbReference>
<dbReference type="Gene3D" id="1.10.8.80">
    <property type="entry name" value="Magnesium chelatase subunit I, C-Terminal domain"/>
    <property type="match status" value="1"/>
</dbReference>
<dbReference type="EMBL" id="CP029289">
    <property type="protein sequence ID" value="AWR94634.1"/>
    <property type="molecule type" value="Genomic_DNA"/>
</dbReference>
<evidence type="ECO:0000256" key="3">
    <source>
        <dbReference type="ARBA" id="ARBA00022840"/>
    </source>
</evidence>
<feature type="domain" description="VWFA" evidence="5">
    <location>
        <begin position="443"/>
        <end position="615"/>
    </location>
</feature>
<dbReference type="Pfam" id="PF13519">
    <property type="entry name" value="VWA_2"/>
    <property type="match status" value="1"/>
</dbReference>
<dbReference type="PROSITE" id="PS50234">
    <property type="entry name" value="VWFA"/>
    <property type="match status" value="1"/>
</dbReference>
<dbReference type="SUPFAM" id="SSF53300">
    <property type="entry name" value="vWA-like"/>
    <property type="match status" value="1"/>
</dbReference>
<dbReference type="InterPro" id="IPR000523">
    <property type="entry name" value="Mg_chelatse_chII-like_cat_dom"/>
</dbReference>
<dbReference type="Pfam" id="PF17863">
    <property type="entry name" value="AAA_lid_2"/>
    <property type="match status" value="1"/>
</dbReference>
<dbReference type="SMART" id="SM00382">
    <property type="entry name" value="AAA"/>
    <property type="match status" value="1"/>
</dbReference>
<dbReference type="AlphaFoldDB" id="A0A2U9IFA8"/>
<protein>
    <submittedName>
        <fullName evidence="6">Protoporphyrin IX magnesium chelatase</fullName>
    </submittedName>
</protein>
<proteinExistence type="inferred from homology"/>
<evidence type="ECO:0000256" key="1">
    <source>
        <dbReference type="ARBA" id="ARBA00005799"/>
    </source>
</evidence>
<dbReference type="Pfam" id="PF01078">
    <property type="entry name" value="Mg_chelatase"/>
    <property type="match status" value="1"/>
</dbReference>
<dbReference type="InterPro" id="IPR002035">
    <property type="entry name" value="VWF_A"/>
</dbReference>
<dbReference type="SMART" id="SM00327">
    <property type="entry name" value="VWA"/>
    <property type="match status" value="1"/>
</dbReference>
<dbReference type="Proteomes" id="UP000248044">
    <property type="component" value="Chromosome"/>
</dbReference>
<dbReference type="Gene3D" id="3.40.50.410">
    <property type="entry name" value="von Willebrand factor, type A domain"/>
    <property type="match status" value="1"/>
</dbReference>
<dbReference type="InterPro" id="IPR041628">
    <property type="entry name" value="ChlI/MoxR_AAA_lid"/>
</dbReference>
<evidence type="ECO:0000313" key="6">
    <source>
        <dbReference type="EMBL" id="AWR94634.1"/>
    </source>
</evidence>
<keyword evidence="3" id="KW-0067">ATP-binding</keyword>
<dbReference type="PANTHER" id="PTHR35023">
    <property type="entry name" value="CHELATASE-RELATED"/>
    <property type="match status" value="1"/>
</dbReference>
<name>A0A2U9IFA8_9CREN</name>
<dbReference type="InterPro" id="IPR027417">
    <property type="entry name" value="P-loop_NTPase"/>
</dbReference>
<dbReference type="SUPFAM" id="SSF52540">
    <property type="entry name" value="P-loop containing nucleoside triphosphate hydrolases"/>
    <property type="match status" value="1"/>
</dbReference>
<dbReference type="OrthoDB" id="25914at2157"/>
<dbReference type="InterPro" id="IPR036465">
    <property type="entry name" value="vWFA_dom_sf"/>
</dbReference>
<organism evidence="6 7">
    <name type="scientific">Acidianus brierleyi</name>
    <dbReference type="NCBI Taxonomy" id="41673"/>
    <lineage>
        <taxon>Archaea</taxon>
        <taxon>Thermoproteota</taxon>
        <taxon>Thermoprotei</taxon>
        <taxon>Sulfolobales</taxon>
        <taxon>Sulfolobaceae</taxon>
        <taxon>Acidianus</taxon>
    </lineage>
</organism>
<reference evidence="6 7" key="1">
    <citation type="submission" date="2018-05" db="EMBL/GenBank/DDBJ databases">
        <title>Complete Genome Sequences of Extremely Thermoacidophilic, Metal-Mobilizing Type-Strain Members of the Archaeal Family Sulfolobaceae: Acidianus brierleyi DSM-1651T, Acidianus sulfidivorans DSM-18786T, Metallosphaera hakonensis DSM-7519T, and Metallosphaera prunae DSM-10039T.</title>
        <authorList>
            <person name="Counts J.A."/>
            <person name="Kelly R.M."/>
        </authorList>
    </citation>
    <scope>NUCLEOTIDE SEQUENCE [LARGE SCALE GENOMIC DNA]</scope>
    <source>
        <strain evidence="6 7">DSM 1651</strain>
    </source>
</reference>
<dbReference type="PANTHER" id="PTHR35023:SF1">
    <property type="entry name" value="MG-PROTOPORPHYRIN IX CHELATASE"/>
    <property type="match status" value="1"/>
</dbReference>
<accession>A0A2U9IFA8</accession>
<gene>
    <name evidence="6" type="ORF">DFR85_08545</name>
</gene>
<comment type="similarity">
    <text evidence="1">Belongs to the Mg-chelatase subunits D/I family.</text>
</comment>
<evidence type="ECO:0000259" key="5">
    <source>
        <dbReference type="PROSITE" id="PS50234"/>
    </source>
</evidence>
<dbReference type="GeneID" id="36832199"/>
<keyword evidence="7" id="KW-1185">Reference proteome</keyword>
<dbReference type="InterPro" id="IPR052989">
    <property type="entry name" value="Mg-chelatase_DI-like"/>
</dbReference>
<dbReference type="InterPro" id="IPR003593">
    <property type="entry name" value="AAA+_ATPase"/>
</dbReference>
<keyword evidence="2" id="KW-0547">Nucleotide-binding</keyword>
<evidence type="ECO:0000256" key="4">
    <source>
        <dbReference type="SAM" id="MobiDB-lite"/>
    </source>
</evidence>
<feature type="region of interest" description="Disordered" evidence="4">
    <location>
        <begin position="341"/>
        <end position="372"/>
    </location>
</feature>
<dbReference type="CDD" id="cd00009">
    <property type="entry name" value="AAA"/>
    <property type="match status" value="1"/>
</dbReference>
<evidence type="ECO:0000313" key="7">
    <source>
        <dbReference type="Proteomes" id="UP000248044"/>
    </source>
</evidence>
<dbReference type="KEGG" id="abri:DFR85_08545"/>
<dbReference type="GO" id="GO:0005524">
    <property type="term" value="F:ATP binding"/>
    <property type="evidence" value="ECO:0007669"/>
    <property type="project" value="UniProtKB-KW"/>
</dbReference>
<evidence type="ECO:0000256" key="2">
    <source>
        <dbReference type="ARBA" id="ARBA00022741"/>
    </source>
</evidence>
<sequence>MVERNILPFSAIVGQERLKKALLIIAINPSIGGLLIKGPKGVAKSTAVRALANLLPEIDVVADCPFSCDPYDNNKMCENCKRRLLAGEKLPTKKRKMRIVDLPVSATLDRVVGSLDIKKAIEDGIRSLQPGLLAEANRGILYIDEVNLLNDDIVNAILDSAASKVNVVEREGVSVSHPADFILIGTMNPEEGELRPQLLDRFGISVEAESPKSEDELIEIANRVEEFEKDPENFKKRFLNNEKEIEIKIITARRLLPEVDISEKLLKIIANVVLRYSLSNRAMIAAVKVSKTIAAMEGRKEVNLKDVKEALELVLPHRLKNEPLNQGLNNTPNINEIINNLDKEDNQKGNENEKTENKENGNENKENNELDKENIKINFDTKNINSEKSGKSGVSKSYGYLDNHEGTILDFHSTIVNMALNKRRKIAEDDIVLRDNLGKGSLPILILLDTSKSMNFNKRINIATRISHSLLANAYKLRSKVGLITFSGTASQYIIPFSKNFDKFNKILSNTRPFGKTPLSHALLNAFNILRKESKYATPITFIITDGKANVSISGNIKHELECLSYKLGKISKVIIIDTNYSEFLPSYNKLIAEKSNGILLNINDSIRFLNIRIT</sequence>